<dbReference type="Proteomes" id="UP000775213">
    <property type="component" value="Unassembled WGS sequence"/>
</dbReference>
<sequence>MLDGVKAIEKNILHTTKKLTEKIFVNCILKLKPYLAILFNGNGALLSDYNKIVNVVFQEKPDTSIYNEMNAIVKIKKMAINYLSGSFLMTHCWDLHDRKAKFFILNHLLLLQMDLSNR</sequence>
<keyword evidence="2" id="KW-1185">Reference proteome</keyword>
<evidence type="ECO:0000313" key="1">
    <source>
        <dbReference type="EMBL" id="KAH0452322.1"/>
    </source>
</evidence>
<proteinExistence type="predicted"/>
<comment type="caution">
    <text evidence="1">The sequence shown here is derived from an EMBL/GenBank/DDBJ whole genome shotgun (WGS) entry which is preliminary data.</text>
</comment>
<organism evidence="1 2">
    <name type="scientific">Dendrobium chrysotoxum</name>
    <name type="common">Orchid</name>
    <dbReference type="NCBI Taxonomy" id="161865"/>
    <lineage>
        <taxon>Eukaryota</taxon>
        <taxon>Viridiplantae</taxon>
        <taxon>Streptophyta</taxon>
        <taxon>Embryophyta</taxon>
        <taxon>Tracheophyta</taxon>
        <taxon>Spermatophyta</taxon>
        <taxon>Magnoliopsida</taxon>
        <taxon>Liliopsida</taxon>
        <taxon>Asparagales</taxon>
        <taxon>Orchidaceae</taxon>
        <taxon>Epidendroideae</taxon>
        <taxon>Malaxideae</taxon>
        <taxon>Dendrobiinae</taxon>
        <taxon>Dendrobium</taxon>
    </lineage>
</organism>
<reference evidence="1 2" key="1">
    <citation type="journal article" date="2021" name="Hortic Res">
        <title>Chromosome-scale assembly of the Dendrobium chrysotoxum genome enhances the understanding of orchid evolution.</title>
        <authorList>
            <person name="Zhang Y."/>
            <person name="Zhang G.Q."/>
            <person name="Zhang D."/>
            <person name="Liu X.D."/>
            <person name="Xu X.Y."/>
            <person name="Sun W.H."/>
            <person name="Yu X."/>
            <person name="Zhu X."/>
            <person name="Wang Z.W."/>
            <person name="Zhao X."/>
            <person name="Zhong W.Y."/>
            <person name="Chen H."/>
            <person name="Yin W.L."/>
            <person name="Huang T."/>
            <person name="Niu S.C."/>
            <person name="Liu Z.J."/>
        </authorList>
    </citation>
    <scope>NUCLEOTIDE SEQUENCE [LARGE SCALE GENOMIC DNA]</scope>
    <source>
        <strain evidence="1">Lindl</strain>
    </source>
</reference>
<gene>
    <name evidence="1" type="ORF">IEQ34_019621</name>
</gene>
<accession>A0AAV7G7V4</accession>
<dbReference type="EMBL" id="JAGFBR010000017">
    <property type="protein sequence ID" value="KAH0452322.1"/>
    <property type="molecule type" value="Genomic_DNA"/>
</dbReference>
<name>A0AAV7G7V4_DENCH</name>
<protein>
    <submittedName>
        <fullName evidence="1">Uncharacterized protein</fullName>
    </submittedName>
</protein>
<evidence type="ECO:0000313" key="2">
    <source>
        <dbReference type="Proteomes" id="UP000775213"/>
    </source>
</evidence>
<dbReference type="AlphaFoldDB" id="A0AAV7G7V4"/>